<reference evidence="4" key="1">
    <citation type="submission" date="2023-10" db="EMBL/GenBank/DDBJ databases">
        <title>Genome assembly of Pristionchus species.</title>
        <authorList>
            <person name="Yoshida K."/>
            <person name="Sommer R.J."/>
        </authorList>
    </citation>
    <scope>NUCLEOTIDE SEQUENCE</scope>
    <source>
        <strain evidence="4">RS5133</strain>
    </source>
</reference>
<protein>
    <recommendedName>
        <fullName evidence="6">RING-type domain-containing protein</fullName>
    </recommendedName>
</protein>
<keyword evidence="3" id="KW-0862">Zinc</keyword>
<comment type="caution">
    <text evidence="4">The sequence shown here is derived from an EMBL/GenBank/DDBJ whole genome shotgun (WGS) entry which is preliminary data.</text>
</comment>
<feature type="non-terminal residue" evidence="4">
    <location>
        <position position="1"/>
    </location>
</feature>
<evidence type="ECO:0000256" key="3">
    <source>
        <dbReference type="ARBA" id="ARBA00022833"/>
    </source>
</evidence>
<evidence type="ECO:0000256" key="2">
    <source>
        <dbReference type="ARBA" id="ARBA00022771"/>
    </source>
</evidence>
<dbReference type="AlphaFoldDB" id="A0AAV5VHR6"/>
<evidence type="ECO:0008006" key="6">
    <source>
        <dbReference type="Google" id="ProtNLM"/>
    </source>
</evidence>
<evidence type="ECO:0000313" key="5">
    <source>
        <dbReference type="Proteomes" id="UP001432322"/>
    </source>
</evidence>
<dbReference type="PROSITE" id="PS00518">
    <property type="entry name" value="ZF_RING_1"/>
    <property type="match status" value="1"/>
</dbReference>
<sequence length="69" mass="7424">KKWTSAWGCANKSCETGEFADCPQNVKKSAKVLMCGHIVCLLCVNRMTTDSKDGTVLCPALLCGTNLTK</sequence>
<dbReference type="EMBL" id="BTSY01000003">
    <property type="protein sequence ID" value="GMT18160.1"/>
    <property type="molecule type" value="Genomic_DNA"/>
</dbReference>
<gene>
    <name evidence="4" type="ORF">PFISCL1PPCAC_9457</name>
</gene>
<evidence type="ECO:0000256" key="1">
    <source>
        <dbReference type="ARBA" id="ARBA00022723"/>
    </source>
</evidence>
<dbReference type="SUPFAM" id="SSF57850">
    <property type="entry name" value="RING/U-box"/>
    <property type="match status" value="1"/>
</dbReference>
<dbReference type="Proteomes" id="UP001432322">
    <property type="component" value="Unassembled WGS sequence"/>
</dbReference>
<keyword evidence="5" id="KW-1185">Reference proteome</keyword>
<name>A0AAV5VHR6_9BILA</name>
<keyword evidence="2" id="KW-0863">Zinc-finger</keyword>
<feature type="non-terminal residue" evidence="4">
    <location>
        <position position="69"/>
    </location>
</feature>
<proteinExistence type="predicted"/>
<dbReference type="InterPro" id="IPR017907">
    <property type="entry name" value="Znf_RING_CS"/>
</dbReference>
<organism evidence="4 5">
    <name type="scientific">Pristionchus fissidentatus</name>
    <dbReference type="NCBI Taxonomy" id="1538716"/>
    <lineage>
        <taxon>Eukaryota</taxon>
        <taxon>Metazoa</taxon>
        <taxon>Ecdysozoa</taxon>
        <taxon>Nematoda</taxon>
        <taxon>Chromadorea</taxon>
        <taxon>Rhabditida</taxon>
        <taxon>Rhabditina</taxon>
        <taxon>Diplogasteromorpha</taxon>
        <taxon>Diplogasteroidea</taxon>
        <taxon>Neodiplogasteridae</taxon>
        <taxon>Pristionchus</taxon>
    </lineage>
</organism>
<dbReference type="GO" id="GO:0008270">
    <property type="term" value="F:zinc ion binding"/>
    <property type="evidence" value="ECO:0007669"/>
    <property type="project" value="UniProtKB-KW"/>
</dbReference>
<keyword evidence="1" id="KW-0479">Metal-binding</keyword>
<accession>A0AAV5VHR6</accession>
<evidence type="ECO:0000313" key="4">
    <source>
        <dbReference type="EMBL" id="GMT18160.1"/>
    </source>
</evidence>